<reference evidence="2" key="1">
    <citation type="submission" date="2023-07" db="EMBL/GenBank/DDBJ databases">
        <title>The carbon used by Thiothrix.</title>
        <authorList>
            <person name="Chen L."/>
        </authorList>
    </citation>
    <scope>NUCLEOTIDE SEQUENCE [LARGE SCALE GENOMIC DNA]</scope>
</reference>
<dbReference type="RefSeq" id="WP_324694246.1">
    <property type="nucleotide sequence ID" value="NZ_JAYMYJ010000070.1"/>
</dbReference>
<comment type="caution">
    <text evidence="1">The sequence shown here is derived from an EMBL/GenBank/DDBJ whole genome shotgun (WGS) entry which is preliminary data.</text>
</comment>
<gene>
    <name evidence="1" type="ORF">VSS37_07740</name>
</gene>
<accession>A0ABU6CVQ6</accession>
<dbReference type="EMBL" id="JAYMYJ010000070">
    <property type="protein sequence ID" value="MEB4590864.1"/>
    <property type="molecule type" value="Genomic_DNA"/>
</dbReference>
<protein>
    <submittedName>
        <fullName evidence="1">Uncharacterized protein</fullName>
    </submittedName>
</protein>
<name>A0ABU6CVQ6_9GAMM</name>
<dbReference type="Proteomes" id="UP001308005">
    <property type="component" value="Unassembled WGS sequence"/>
</dbReference>
<feature type="non-terminal residue" evidence="1">
    <location>
        <position position="92"/>
    </location>
</feature>
<evidence type="ECO:0000313" key="2">
    <source>
        <dbReference type="Proteomes" id="UP001308005"/>
    </source>
</evidence>
<proteinExistence type="predicted"/>
<sequence length="92" mass="10926">MRVFSSSIDHQNFFPLAIEIRIAPLQVIPDLRRLEGLLIQNPPELGTLHLAYQRRSLSRKFRQHRSLIFRQHPGRPLRFPSHEHSCQESYEN</sequence>
<keyword evidence="2" id="KW-1185">Reference proteome</keyword>
<organism evidence="1 2">
    <name type="scientific">Candidatus Thiothrix phosphatis</name>
    <dbReference type="NCBI Taxonomy" id="3112415"/>
    <lineage>
        <taxon>Bacteria</taxon>
        <taxon>Pseudomonadati</taxon>
        <taxon>Pseudomonadota</taxon>
        <taxon>Gammaproteobacteria</taxon>
        <taxon>Thiotrichales</taxon>
        <taxon>Thiotrichaceae</taxon>
        <taxon>Thiothrix</taxon>
    </lineage>
</organism>
<evidence type="ECO:0000313" key="1">
    <source>
        <dbReference type="EMBL" id="MEB4590864.1"/>
    </source>
</evidence>